<gene>
    <name evidence="1" type="ORF">A4A49_59126</name>
</gene>
<accession>A0A1J6KC30</accession>
<evidence type="ECO:0000313" key="1">
    <source>
        <dbReference type="EMBL" id="OIT22520.1"/>
    </source>
</evidence>
<reference evidence="1" key="1">
    <citation type="submission" date="2016-11" db="EMBL/GenBank/DDBJ databases">
        <title>The genome of Nicotiana attenuata.</title>
        <authorList>
            <person name="Xu S."/>
            <person name="Brockmoeller T."/>
            <person name="Gaquerel E."/>
            <person name="Navarro A."/>
            <person name="Kuhl H."/>
            <person name="Gase K."/>
            <person name="Ling Z."/>
            <person name="Zhou W."/>
            <person name="Kreitzer C."/>
            <person name="Stanke M."/>
            <person name="Tang H."/>
            <person name="Lyons E."/>
            <person name="Pandey P."/>
            <person name="Pandey S.P."/>
            <person name="Timmermann B."/>
            <person name="Baldwin I.T."/>
        </authorList>
    </citation>
    <scope>NUCLEOTIDE SEQUENCE [LARGE SCALE GENOMIC DNA]</scope>
    <source>
        <strain evidence="1">UT</strain>
    </source>
</reference>
<dbReference type="EMBL" id="MJEQ01003632">
    <property type="protein sequence ID" value="OIT22520.1"/>
    <property type="molecule type" value="Genomic_DNA"/>
</dbReference>
<sequence>LGIPLLIHNFREENSVAHLLAKDSTKLKSINKTIIHHAPTQLVEAALKDDVVGRQYFRLISEEVCNRLASMGNINDVHNSSSFVNSLSFDPNGMAGKDLCSVT</sequence>
<feature type="non-terminal residue" evidence="1">
    <location>
        <position position="1"/>
    </location>
</feature>
<dbReference type="Proteomes" id="UP000187609">
    <property type="component" value="Unassembled WGS sequence"/>
</dbReference>
<protein>
    <submittedName>
        <fullName evidence="1">Uncharacterized protein</fullName>
    </submittedName>
</protein>
<dbReference type="STRING" id="49451.A0A1J6KC30"/>
<name>A0A1J6KC30_NICAT</name>
<dbReference type="Gramene" id="OIT22520">
    <property type="protein sequence ID" value="OIT22520"/>
    <property type="gene ID" value="A4A49_59126"/>
</dbReference>
<keyword evidence="2" id="KW-1185">Reference proteome</keyword>
<evidence type="ECO:0000313" key="2">
    <source>
        <dbReference type="Proteomes" id="UP000187609"/>
    </source>
</evidence>
<organism evidence="1 2">
    <name type="scientific">Nicotiana attenuata</name>
    <name type="common">Coyote tobacco</name>
    <dbReference type="NCBI Taxonomy" id="49451"/>
    <lineage>
        <taxon>Eukaryota</taxon>
        <taxon>Viridiplantae</taxon>
        <taxon>Streptophyta</taxon>
        <taxon>Embryophyta</taxon>
        <taxon>Tracheophyta</taxon>
        <taxon>Spermatophyta</taxon>
        <taxon>Magnoliopsida</taxon>
        <taxon>eudicotyledons</taxon>
        <taxon>Gunneridae</taxon>
        <taxon>Pentapetalae</taxon>
        <taxon>asterids</taxon>
        <taxon>lamiids</taxon>
        <taxon>Solanales</taxon>
        <taxon>Solanaceae</taxon>
        <taxon>Nicotianoideae</taxon>
        <taxon>Nicotianeae</taxon>
        <taxon>Nicotiana</taxon>
    </lineage>
</organism>
<dbReference type="AlphaFoldDB" id="A0A1J6KC30"/>
<proteinExistence type="predicted"/>
<comment type="caution">
    <text evidence="1">The sequence shown here is derived from an EMBL/GenBank/DDBJ whole genome shotgun (WGS) entry which is preliminary data.</text>
</comment>